<evidence type="ECO:0000313" key="8">
    <source>
        <dbReference type="EMBL" id="NDL60006.1"/>
    </source>
</evidence>
<protein>
    <submittedName>
        <fullName evidence="8">ABC transporter permease subunit</fullName>
    </submittedName>
</protein>
<keyword evidence="4 6" id="KW-1133">Transmembrane helix</keyword>
<evidence type="ECO:0000256" key="1">
    <source>
        <dbReference type="ARBA" id="ARBA00004651"/>
    </source>
</evidence>
<name>A0A7K3M9R7_9ACTN</name>
<feature type="transmembrane region" description="Helical" evidence="6">
    <location>
        <begin position="307"/>
        <end position="332"/>
    </location>
</feature>
<comment type="caution">
    <text evidence="8">The sequence shown here is derived from an EMBL/GenBank/DDBJ whole genome shotgun (WGS) entry which is preliminary data.</text>
</comment>
<feature type="transmembrane region" description="Helical" evidence="6">
    <location>
        <begin position="21"/>
        <end position="41"/>
    </location>
</feature>
<feature type="transmembrane region" description="Helical" evidence="6">
    <location>
        <begin position="352"/>
        <end position="378"/>
    </location>
</feature>
<dbReference type="EMBL" id="WLZY01000009">
    <property type="protein sequence ID" value="NDL60006.1"/>
    <property type="molecule type" value="Genomic_DNA"/>
</dbReference>
<feature type="transmembrane region" description="Helical" evidence="6">
    <location>
        <begin position="270"/>
        <end position="295"/>
    </location>
</feature>
<evidence type="ECO:0000256" key="4">
    <source>
        <dbReference type="ARBA" id="ARBA00022989"/>
    </source>
</evidence>
<accession>A0A7K3M9R7</accession>
<dbReference type="GO" id="GO:0140359">
    <property type="term" value="F:ABC-type transporter activity"/>
    <property type="evidence" value="ECO:0007669"/>
    <property type="project" value="InterPro"/>
</dbReference>
<dbReference type="InterPro" id="IPR051449">
    <property type="entry name" value="ABC-2_transporter_component"/>
</dbReference>
<keyword evidence="9" id="KW-1185">Reference proteome</keyword>
<sequence length="384" mass="39341">MISAVRTITAKDLKERLRDKSFFLLGVLTPLVLAFVLDLVMGDLGEGQLEVDIAVVDVDQSEMSGQLQQGILALDGQGGIEVTALETGADPEAAIDADGHDAVIIIPEGFGPSVAGQGGGATQLDLIENPDRPVQAGVAESIADGFVTNIERSRLLAGAGGQLGVETPPVALESSIEVTREWPGGEGLDTGARMLAGMAVMFVFFTVQFGVTTLLSEKETGTLTRLLAAPIPRDAITAAKGTVSFLLGVIATMILMVTGALLMGAEWGSWLGVSVLVGCAVLTAVALMAIVAGIAKTSEGASAAQAIIAVGLAMLGGSWFPVSGEGAMGVLARMTPHYWFINGLEDLTDATTWTVVGGPAAAMVIIAVVAGVPAAILLRGRLRP</sequence>
<evidence type="ECO:0000256" key="2">
    <source>
        <dbReference type="ARBA" id="ARBA00022475"/>
    </source>
</evidence>
<dbReference type="Gene3D" id="3.40.1710.10">
    <property type="entry name" value="abc type-2 transporter like domain"/>
    <property type="match status" value="1"/>
</dbReference>
<dbReference type="GO" id="GO:0005886">
    <property type="term" value="C:plasma membrane"/>
    <property type="evidence" value="ECO:0007669"/>
    <property type="project" value="UniProtKB-SubCell"/>
</dbReference>
<proteinExistence type="predicted"/>
<dbReference type="PANTHER" id="PTHR30294:SF29">
    <property type="entry name" value="MULTIDRUG ABC TRANSPORTER PERMEASE YBHS-RELATED"/>
    <property type="match status" value="1"/>
</dbReference>
<dbReference type="RefSeq" id="WP_162452711.1">
    <property type="nucleotide sequence ID" value="NZ_WLZY01000009.1"/>
</dbReference>
<feature type="transmembrane region" description="Helical" evidence="6">
    <location>
        <begin position="243"/>
        <end position="264"/>
    </location>
</feature>
<keyword evidence="3 6" id="KW-0812">Transmembrane</keyword>
<evidence type="ECO:0000256" key="3">
    <source>
        <dbReference type="ARBA" id="ARBA00022692"/>
    </source>
</evidence>
<dbReference type="PANTHER" id="PTHR30294">
    <property type="entry name" value="MEMBRANE COMPONENT OF ABC TRANSPORTER YHHJ-RELATED"/>
    <property type="match status" value="1"/>
</dbReference>
<feature type="transmembrane region" description="Helical" evidence="6">
    <location>
        <begin position="194"/>
        <end position="215"/>
    </location>
</feature>
<dbReference type="InterPro" id="IPR013525">
    <property type="entry name" value="ABC2_TM"/>
</dbReference>
<keyword evidence="5 6" id="KW-0472">Membrane</keyword>
<reference evidence="8 9" key="1">
    <citation type="submission" date="2019-11" db="EMBL/GenBank/DDBJ databases">
        <authorList>
            <person name="Li X.-J."/>
            <person name="Feng X.-M."/>
        </authorList>
    </citation>
    <scope>NUCLEOTIDE SEQUENCE [LARGE SCALE GENOMIC DNA]</scope>
    <source>
        <strain evidence="8 9">XMNu-373</strain>
    </source>
</reference>
<dbReference type="Pfam" id="PF12698">
    <property type="entry name" value="ABC2_membrane_3"/>
    <property type="match status" value="1"/>
</dbReference>
<evidence type="ECO:0000256" key="5">
    <source>
        <dbReference type="ARBA" id="ARBA00023136"/>
    </source>
</evidence>
<dbReference type="Proteomes" id="UP000460435">
    <property type="component" value="Unassembled WGS sequence"/>
</dbReference>
<organism evidence="8 9">
    <name type="scientific">Phytoactinopolyspora mesophila</name>
    <dbReference type="NCBI Taxonomy" id="2650750"/>
    <lineage>
        <taxon>Bacteria</taxon>
        <taxon>Bacillati</taxon>
        <taxon>Actinomycetota</taxon>
        <taxon>Actinomycetes</taxon>
        <taxon>Jiangellales</taxon>
        <taxon>Jiangellaceae</taxon>
        <taxon>Phytoactinopolyspora</taxon>
    </lineage>
</organism>
<comment type="subcellular location">
    <subcellularLocation>
        <location evidence="1">Cell membrane</location>
        <topology evidence="1">Multi-pass membrane protein</topology>
    </subcellularLocation>
</comment>
<keyword evidence="2" id="KW-1003">Cell membrane</keyword>
<evidence type="ECO:0000259" key="7">
    <source>
        <dbReference type="Pfam" id="PF12698"/>
    </source>
</evidence>
<evidence type="ECO:0000256" key="6">
    <source>
        <dbReference type="SAM" id="Phobius"/>
    </source>
</evidence>
<gene>
    <name evidence="8" type="ORF">F7O44_23305</name>
</gene>
<feature type="domain" description="ABC-2 type transporter transmembrane" evidence="7">
    <location>
        <begin position="20"/>
        <end position="372"/>
    </location>
</feature>
<evidence type="ECO:0000313" key="9">
    <source>
        <dbReference type="Proteomes" id="UP000460435"/>
    </source>
</evidence>
<dbReference type="AlphaFoldDB" id="A0A7K3M9R7"/>